<evidence type="ECO:0000256" key="13">
    <source>
        <dbReference type="ARBA" id="ARBA00023288"/>
    </source>
</evidence>
<proteinExistence type="predicted"/>
<evidence type="ECO:0000256" key="4">
    <source>
        <dbReference type="ARBA" id="ARBA00022525"/>
    </source>
</evidence>
<dbReference type="InterPro" id="IPR001507">
    <property type="entry name" value="ZP_dom"/>
</dbReference>
<dbReference type="Pfam" id="PF00100">
    <property type="entry name" value="Zona_pellucida"/>
    <property type="match status" value="1"/>
</dbReference>
<evidence type="ECO:0000256" key="14">
    <source>
        <dbReference type="SAM" id="SignalP"/>
    </source>
</evidence>
<keyword evidence="5" id="KW-0245">EGF-like domain</keyword>
<evidence type="ECO:0000313" key="16">
    <source>
        <dbReference type="Ensembl" id="ENSECAP00000014806.3"/>
    </source>
</evidence>
<dbReference type="FunFam" id="2.60.40.3210:FF:000003">
    <property type="entry name" value="Glycoprotein 2"/>
    <property type="match status" value="1"/>
</dbReference>
<dbReference type="GO" id="GO:0098552">
    <property type="term" value="C:side of membrane"/>
    <property type="evidence" value="ECO:0007669"/>
    <property type="project" value="UniProtKB-KW"/>
</dbReference>
<dbReference type="GO" id="GO:0009986">
    <property type="term" value="C:cell surface"/>
    <property type="evidence" value="ECO:0000318"/>
    <property type="project" value="GO_Central"/>
</dbReference>
<dbReference type="GO" id="GO:0045087">
    <property type="term" value="P:innate immune response"/>
    <property type="evidence" value="ECO:0007669"/>
    <property type="project" value="UniProtKB-KW"/>
</dbReference>
<dbReference type="Pfam" id="PF23283">
    <property type="entry name" value="D8C_UMOD"/>
    <property type="match status" value="1"/>
</dbReference>
<dbReference type="GO" id="GO:0005768">
    <property type="term" value="C:endosome"/>
    <property type="evidence" value="ECO:0007669"/>
    <property type="project" value="Ensembl"/>
</dbReference>
<keyword evidence="13" id="KW-0449">Lipoprotein</keyword>
<evidence type="ECO:0000256" key="11">
    <source>
        <dbReference type="ARBA" id="ARBA00023157"/>
    </source>
</evidence>
<feature type="domain" description="ZP" evidence="15">
    <location>
        <begin position="212"/>
        <end position="467"/>
    </location>
</feature>
<comment type="subcellular location">
    <subcellularLocation>
        <location evidence="1">Apical cell membrane</location>
        <topology evidence="1">Lipid-anchor</topology>
        <topology evidence="1">GPI-anchor</topology>
    </subcellularLocation>
    <subcellularLocation>
        <location evidence="2">Secreted</location>
    </subcellularLocation>
</comment>
<reference evidence="16" key="3">
    <citation type="submission" date="2025-09" db="UniProtKB">
        <authorList>
            <consortium name="Ensembl"/>
        </authorList>
    </citation>
    <scope>IDENTIFICATION</scope>
    <source>
        <strain evidence="16">Thoroughbred</strain>
    </source>
</reference>
<protein>
    <submittedName>
        <fullName evidence="16">Glycoprotein 2</fullName>
    </submittedName>
</protein>
<dbReference type="Pfam" id="PF23344">
    <property type="entry name" value="ZP-N"/>
    <property type="match status" value="1"/>
</dbReference>
<keyword evidence="11" id="KW-1015">Disulfide bond</keyword>
<dbReference type="GO" id="GO:0003823">
    <property type="term" value="F:antigen binding"/>
    <property type="evidence" value="ECO:0007669"/>
    <property type="project" value="Ensembl"/>
</dbReference>
<gene>
    <name evidence="16 18" type="primary">GP2</name>
</gene>
<keyword evidence="10" id="KW-0472">Membrane</keyword>
<dbReference type="InterPro" id="IPR017977">
    <property type="entry name" value="ZP_dom_CS"/>
</dbReference>
<feature type="signal peptide" evidence="14">
    <location>
        <begin position="1"/>
        <end position="21"/>
    </location>
</feature>
<dbReference type="FunFam" id="2.60.40.4100:FF:000001">
    <property type="entry name" value="alpha-tectorin isoform X1"/>
    <property type="match status" value="1"/>
</dbReference>
<evidence type="ECO:0000259" key="15">
    <source>
        <dbReference type="PROSITE" id="PS51034"/>
    </source>
</evidence>
<dbReference type="InterPro" id="IPR057774">
    <property type="entry name" value="D8C_UMOD/GP2/OIT3-like"/>
</dbReference>
<dbReference type="GO" id="GO:0016324">
    <property type="term" value="C:apical plasma membrane"/>
    <property type="evidence" value="ECO:0000318"/>
    <property type="project" value="GO_Central"/>
</dbReference>
<dbReference type="GO" id="GO:1990266">
    <property type="term" value="P:neutrophil migration"/>
    <property type="evidence" value="ECO:0000318"/>
    <property type="project" value="GO_Central"/>
</dbReference>
<dbReference type="PANTHER" id="PTHR14002:SF16">
    <property type="entry name" value="PANCREATIC SECRETORY GRANULE MEMBRANE MAJOR GLYCOPROTEIN GP2"/>
    <property type="match status" value="1"/>
</dbReference>
<sequence>MASSCVLWLALASCILTLASTQQQISTSSNSYGPDLECGAPGTPEAQVCFDPCKNYTFLNESSRSSENTERGQICDSNLRGWYRFVGKGGVRMPETCVPVYRCQTDAPMWLEGTHPTLKQGIVKRTACAQWSGSCCLWKTEVEVKACPGGYHVYRLEGTPECALSYCTDPTTEEPNCGKDCYLEDFVNGTWNCVCRKVCNSSDDQSLQPQLDCGAKEITLTLDESLLKCLGLGDKVRAYLRDHNCSSIIQRGEKSSMSVTSPTQAGACGNILERNETHVIYKNTLFLTNDFIIRDNILINFQCAYPLDMNVSPETVLQPIVSNLTISVDGEGEFIVKMALFQDQNYTLPYEGDEVVLDVDSILYVGAILESGDTSRFKLLLRHCYATPTENRTDALKYFIIKNGCPNQEDSTIHVEQNGVSSESQFSVQLFKFAGDHDLVYLHCEFHLCDPLNETCKPSCSGNQLKSTEVVINSAQVLDLGPITQKRTSPEPVMSGAPTTAGASFLLPFLQPSLSILSFLYSSWCMVIQPLLCAQGWDLWTMK</sequence>
<evidence type="ECO:0000256" key="1">
    <source>
        <dbReference type="ARBA" id="ARBA00004303"/>
    </source>
</evidence>
<dbReference type="GO" id="GO:0005615">
    <property type="term" value="C:extracellular space"/>
    <property type="evidence" value="ECO:0000318"/>
    <property type="project" value="GO_Central"/>
</dbReference>
<reference evidence="16 17" key="1">
    <citation type="journal article" date="2009" name="Science">
        <title>Genome sequence, comparative analysis, and population genetics of the domestic horse.</title>
        <authorList>
            <consortium name="Broad Institute Genome Sequencing Platform"/>
            <consortium name="Broad Institute Whole Genome Assembly Team"/>
            <person name="Wade C.M."/>
            <person name="Giulotto E."/>
            <person name="Sigurdsson S."/>
            <person name="Zoli M."/>
            <person name="Gnerre S."/>
            <person name="Imsland F."/>
            <person name="Lear T.L."/>
            <person name="Adelson D.L."/>
            <person name="Bailey E."/>
            <person name="Bellone R.R."/>
            <person name="Bloecker H."/>
            <person name="Distl O."/>
            <person name="Edgar R.C."/>
            <person name="Garber M."/>
            <person name="Leeb T."/>
            <person name="Mauceli E."/>
            <person name="MacLeod J.N."/>
            <person name="Penedo M.C.T."/>
            <person name="Raison J.M."/>
            <person name="Sharpe T."/>
            <person name="Vogel J."/>
            <person name="Andersson L."/>
            <person name="Antczak D.F."/>
            <person name="Biagi T."/>
            <person name="Binns M.M."/>
            <person name="Chowdhary B.P."/>
            <person name="Coleman S.J."/>
            <person name="Della Valle G."/>
            <person name="Fryc S."/>
            <person name="Guerin G."/>
            <person name="Hasegawa T."/>
            <person name="Hill E.W."/>
            <person name="Jurka J."/>
            <person name="Kiialainen A."/>
            <person name="Lindgren G."/>
            <person name="Liu J."/>
            <person name="Magnani E."/>
            <person name="Mickelson J.R."/>
            <person name="Murray J."/>
            <person name="Nergadze S.G."/>
            <person name="Onofrio R."/>
            <person name="Pedroni S."/>
            <person name="Piras M.F."/>
            <person name="Raudsepp T."/>
            <person name="Rocchi M."/>
            <person name="Roeed K.H."/>
            <person name="Ryder O.A."/>
            <person name="Searle S."/>
            <person name="Skow L."/>
            <person name="Swinburne J.E."/>
            <person name="Syvaenen A.C."/>
            <person name="Tozaki T."/>
            <person name="Valberg S.J."/>
            <person name="Vaudin M."/>
            <person name="White J.R."/>
            <person name="Zody M.C."/>
            <person name="Lander E.S."/>
            <person name="Lindblad-Toh K."/>
        </authorList>
    </citation>
    <scope>NUCLEOTIDE SEQUENCE [LARGE SCALE GENOMIC DNA]</scope>
    <source>
        <strain evidence="16 17">Thoroughbred</strain>
    </source>
</reference>
<keyword evidence="3" id="KW-1003">Cell membrane</keyword>
<feature type="chain" id="PRO_5040432101" evidence="14">
    <location>
        <begin position="22"/>
        <end position="543"/>
    </location>
</feature>
<evidence type="ECO:0000256" key="9">
    <source>
        <dbReference type="ARBA" id="ARBA00022859"/>
    </source>
</evidence>
<dbReference type="InterPro" id="IPR042235">
    <property type="entry name" value="ZP-C_dom"/>
</dbReference>
<dbReference type="PROSITE" id="PS00682">
    <property type="entry name" value="ZP_1"/>
    <property type="match status" value="1"/>
</dbReference>
<evidence type="ECO:0000256" key="5">
    <source>
        <dbReference type="ARBA" id="ARBA00022536"/>
    </source>
</evidence>
<dbReference type="InterPro" id="IPR048290">
    <property type="entry name" value="ZP_chr"/>
</dbReference>
<dbReference type="PROSITE" id="PS51034">
    <property type="entry name" value="ZP_2"/>
    <property type="match status" value="1"/>
</dbReference>
<dbReference type="InterPro" id="IPR055356">
    <property type="entry name" value="ZP-N"/>
</dbReference>
<accession>F6WVV0</accession>
<evidence type="ECO:0000256" key="12">
    <source>
        <dbReference type="ARBA" id="ARBA00023180"/>
    </source>
</evidence>
<dbReference type="Gene3D" id="2.60.40.3210">
    <property type="entry name" value="Zona pellucida, ZP-N domain"/>
    <property type="match status" value="1"/>
</dbReference>
<organism evidence="16 17">
    <name type="scientific">Equus caballus</name>
    <name type="common">Horse</name>
    <dbReference type="NCBI Taxonomy" id="9796"/>
    <lineage>
        <taxon>Eukaryota</taxon>
        <taxon>Metazoa</taxon>
        <taxon>Chordata</taxon>
        <taxon>Craniata</taxon>
        <taxon>Vertebrata</taxon>
        <taxon>Euteleostomi</taxon>
        <taxon>Mammalia</taxon>
        <taxon>Eutheria</taxon>
        <taxon>Laurasiatheria</taxon>
        <taxon>Perissodactyla</taxon>
        <taxon>Equidae</taxon>
        <taxon>Equus</taxon>
    </lineage>
</organism>
<evidence type="ECO:0000256" key="8">
    <source>
        <dbReference type="ARBA" id="ARBA00022729"/>
    </source>
</evidence>
<dbReference type="HOGENOM" id="CLU_028679_1_0_1"/>
<evidence type="ECO:0000256" key="7">
    <source>
        <dbReference type="ARBA" id="ARBA00022622"/>
    </source>
</evidence>
<dbReference type="PRINTS" id="PR00023">
    <property type="entry name" value="ZPELLUCIDA"/>
</dbReference>
<evidence type="ECO:0000256" key="2">
    <source>
        <dbReference type="ARBA" id="ARBA00004613"/>
    </source>
</evidence>
<keyword evidence="4" id="KW-0964">Secreted</keyword>
<name>F6WVV0_HORSE</name>
<dbReference type="AlphaFoldDB" id="F6WVV0"/>
<keyword evidence="6" id="KW-0399">Innate immunity</keyword>
<keyword evidence="17" id="KW-1185">Reference proteome</keyword>
<dbReference type="InParanoid" id="F6WVV0"/>
<dbReference type="PANTHER" id="PTHR14002">
    <property type="entry name" value="ENDOGLIN/TGF-BETA RECEPTOR TYPE III"/>
    <property type="match status" value="1"/>
</dbReference>
<dbReference type="PaxDb" id="9796-ENSECAP00000014806"/>
<dbReference type="FunCoup" id="F6WVV0">
    <property type="interactions" value="20"/>
</dbReference>
<reference evidence="16" key="2">
    <citation type="submission" date="2025-08" db="UniProtKB">
        <authorList>
            <consortium name="Ensembl"/>
        </authorList>
    </citation>
    <scope>IDENTIFICATION</scope>
    <source>
        <strain evidence="16">Thoroughbred</strain>
    </source>
</reference>
<evidence type="ECO:0000256" key="3">
    <source>
        <dbReference type="ARBA" id="ARBA00022475"/>
    </source>
</evidence>
<dbReference type="SMART" id="SM00241">
    <property type="entry name" value="ZP"/>
    <property type="match status" value="1"/>
</dbReference>
<dbReference type="InterPro" id="IPR055355">
    <property type="entry name" value="ZP-C"/>
</dbReference>
<evidence type="ECO:0000313" key="18">
    <source>
        <dbReference type="VGNC" id="VGNC:18467"/>
    </source>
</evidence>
<dbReference type="Gene3D" id="2.60.40.4100">
    <property type="entry name" value="Zona pellucida, ZP-C domain"/>
    <property type="match status" value="1"/>
</dbReference>
<dbReference type="GeneTree" id="ENSGT00940000156038"/>
<dbReference type="Proteomes" id="UP000002281">
    <property type="component" value="Chromosome 13"/>
</dbReference>
<evidence type="ECO:0000313" key="17">
    <source>
        <dbReference type="Proteomes" id="UP000002281"/>
    </source>
</evidence>
<evidence type="ECO:0000256" key="6">
    <source>
        <dbReference type="ARBA" id="ARBA00022588"/>
    </source>
</evidence>
<dbReference type="Ensembl" id="ENSECAT00000018162.3">
    <property type="protein sequence ID" value="ENSECAP00000014806.3"/>
    <property type="gene ID" value="ENSECAG00000016956.4"/>
</dbReference>
<dbReference type="VGNC" id="VGNC:18467">
    <property type="gene designation" value="GP2"/>
</dbReference>
<keyword evidence="8 14" id="KW-0732">Signal</keyword>
<dbReference type="STRING" id="9796.ENSECAP00000014806"/>
<dbReference type="Bgee" id="ENSECAG00000016956">
    <property type="expression patterns" value="Expressed in adult mammalian kidney and 1 other cell type or tissue"/>
</dbReference>
<keyword evidence="12" id="KW-0325">Glycoprotein</keyword>
<evidence type="ECO:0000256" key="10">
    <source>
        <dbReference type="ARBA" id="ARBA00023136"/>
    </source>
</evidence>
<keyword evidence="7" id="KW-0336">GPI-anchor</keyword>
<keyword evidence="9" id="KW-0391">Immunity</keyword>